<name>A0A5A7Q8X3_STRAF</name>
<dbReference type="Proteomes" id="UP000325081">
    <property type="component" value="Unassembled WGS sequence"/>
</dbReference>
<feature type="region of interest" description="Disordered" evidence="1">
    <location>
        <begin position="55"/>
        <end position="138"/>
    </location>
</feature>
<dbReference type="OrthoDB" id="910149at2759"/>
<dbReference type="EMBL" id="BKCP01006128">
    <property type="protein sequence ID" value="GER41494.1"/>
    <property type="molecule type" value="Genomic_DNA"/>
</dbReference>
<protein>
    <submittedName>
        <fullName evidence="2">2-oxoglutarate (2OG) and Fe(II)-dependent oxygenase superfamily protein</fullName>
    </submittedName>
</protein>
<feature type="compositionally biased region" description="Basic residues" evidence="1">
    <location>
        <begin position="99"/>
        <end position="110"/>
    </location>
</feature>
<keyword evidence="3" id="KW-1185">Reference proteome</keyword>
<accession>A0A5A7Q8X3</accession>
<reference evidence="3" key="1">
    <citation type="journal article" date="2019" name="Curr. Biol.">
        <title>Genome Sequence of Striga asiatica Provides Insight into the Evolution of Plant Parasitism.</title>
        <authorList>
            <person name="Yoshida S."/>
            <person name="Kim S."/>
            <person name="Wafula E.K."/>
            <person name="Tanskanen J."/>
            <person name="Kim Y.M."/>
            <person name="Honaas L."/>
            <person name="Yang Z."/>
            <person name="Spallek T."/>
            <person name="Conn C.E."/>
            <person name="Ichihashi Y."/>
            <person name="Cheong K."/>
            <person name="Cui S."/>
            <person name="Der J.P."/>
            <person name="Gundlach H."/>
            <person name="Jiao Y."/>
            <person name="Hori C."/>
            <person name="Ishida J.K."/>
            <person name="Kasahara H."/>
            <person name="Kiba T."/>
            <person name="Kim M.S."/>
            <person name="Koo N."/>
            <person name="Laohavisit A."/>
            <person name="Lee Y.H."/>
            <person name="Lumba S."/>
            <person name="McCourt P."/>
            <person name="Mortimer J.C."/>
            <person name="Mutuku J.M."/>
            <person name="Nomura T."/>
            <person name="Sasaki-Sekimoto Y."/>
            <person name="Seto Y."/>
            <person name="Wang Y."/>
            <person name="Wakatake T."/>
            <person name="Sakakibara H."/>
            <person name="Demura T."/>
            <person name="Yamaguchi S."/>
            <person name="Yoneyama K."/>
            <person name="Manabe R.I."/>
            <person name="Nelson D.C."/>
            <person name="Schulman A.H."/>
            <person name="Timko M.P."/>
            <person name="dePamphilis C.W."/>
            <person name="Choi D."/>
            <person name="Shirasu K."/>
        </authorList>
    </citation>
    <scope>NUCLEOTIDE SEQUENCE [LARGE SCALE GENOMIC DNA]</scope>
    <source>
        <strain evidence="3">cv. UVA1</strain>
    </source>
</reference>
<dbReference type="AlphaFoldDB" id="A0A5A7Q8X3"/>
<evidence type="ECO:0000313" key="3">
    <source>
        <dbReference type="Proteomes" id="UP000325081"/>
    </source>
</evidence>
<evidence type="ECO:0000256" key="1">
    <source>
        <dbReference type="SAM" id="MobiDB-lite"/>
    </source>
</evidence>
<comment type="caution">
    <text evidence="2">The sequence shown here is derived from an EMBL/GenBank/DDBJ whole genome shotgun (WGS) entry which is preliminary data.</text>
</comment>
<proteinExistence type="predicted"/>
<gene>
    <name evidence="2" type="ORF">STAS_18218</name>
</gene>
<evidence type="ECO:0000313" key="2">
    <source>
        <dbReference type="EMBL" id="GER41494.1"/>
    </source>
</evidence>
<sequence>MATHQLCKPCDHQINHTATCHEKMTTKVETCHNKHAHEHSFTDKVKEMTHKIFDHNKYPHNNNNNNCPTTGVKAHHHHHVKKTEGQDGHCLPKMFDHNTKKHKKKSRKNKHDGGRSDSGSNSSSSDESDNEKSSKKAS</sequence>
<organism evidence="2 3">
    <name type="scientific">Striga asiatica</name>
    <name type="common">Asiatic witchweed</name>
    <name type="synonym">Buchnera asiatica</name>
    <dbReference type="NCBI Taxonomy" id="4170"/>
    <lineage>
        <taxon>Eukaryota</taxon>
        <taxon>Viridiplantae</taxon>
        <taxon>Streptophyta</taxon>
        <taxon>Embryophyta</taxon>
        <taxon>Tracheophyta</taxon>
        <taxon>Spermatophyta</taxon>
        <taxon>Magnoliopsida</taxon>
        <taxon>eudicotyledons</taxon>
        <taxon>Gunneridae</taxon>
        <taxon>Pentapetalae</taxon>
        <taxon>asterids</taxon>
        <taxon>lamiids</taxon>
        <taxon>Lamiales</taxon>
        <taxon>Orobanchaceae</taxon>
        <taxon>Buchnereae</taxon>
        <taxon>Striga</taxon>
    </lineage>
</organism>